<keyword evidence="13 14" id="KW-0998">Cell outer membrane</keyword>
<feature type="signal peptide" evidence="16">
    <location>
        <begin position="1"/>
        <end position="21"/>
    </location>
</feature>
<keyword evidence="7 16" id="KW-0732">Signal</keyword>
<keyword evidence="10 15" id="KW-0798">TonB box</keyword>
<dbReference type="InterPro" id="IPR013784">
    <property type="entry name" value="Carb-bd-like_fold"/>
</dbReference>
<keyword evidence="6 14" id="KW-0812">Transmembrane</keyword>
<organism evidence="19 20">
    <name type="scientific">Chitinophaga rhizophila</name>
    <dbReference type="NCBI Taxonomy" id="2866212"/>
    <lineage>
        <taxon>Bacteria</taxon>
        <taxon>Pseudomonadati</taxon>
        <taxon>Bacteroidota</taxon>
        <taxon>Chitinophagia</taxon>
        <taxon>Chitinophagales</taxon>
        <taxon>Chitinophagaceae</taxon>
        <taxon>Chitinophaga</taxon>
    </lineage>
</organism>
<keyword evidence="9" id="KW-0406">Ion transport</keyword>
<accession>A0ABS7GAM7</accession>
<dbReference type="Gene3D" id="2.60.40.1120">
    <property type="entry name" value="Carboxypeptidase-like, regulatory domain"/>
    <property type="match status" value="1"/>
</dbReference>
<keyword evidence="20" id="KW-1185">Reference proteome</keyword>
<proteinExistence type="inferred from homology"/>
<evidence type="ECO:0000256" key="16">
    <source>
        <dbReference type="SAM" id="SignalP"/>
    </source>
</evidence>
<dbReference type="InterPro" id="IPR037066">
    <property type="entry name" value="Plug_dom_sf"/>
</dbReference>
<dbReference type="EMBL" id="JAICCF010000001">
    <property type="protein sequence ID" value="MBW8683864.1"/>
    <property type="molecule type" value="Genomic_DNA"/>
</dbReference>
<comment type="caution">
    <text evidence="19">The sequence shown here is derived from an EMBL/GenBank/DDBJ whole genome shotgun (WGS) entry which is preliminary data.</text>
</comment>
<feature type="domain" description="TonB-dependent receptor plug" evidence="18">
    <location>
        <begin position="140"/>
        <end position="234"/>
    </location>
</feature>
<name>A0ABS7GAM7_9BACT</name>
<evidence type="ECO:0000256" key="7">
    <source>
        <dbReference type="ARBA" id="ARBA00022729"/>
    </source>
</evidence>
<evidence type="ECO:0000256" key="15">
    <source>
        <dbReference type="RuleBase" id="RU003357"/>
    </source>
</evidence>
<keyword evidence="3 14" id="KW-0813">Transport</keyword>
<dbReference type="InterPro" id="IPR010105">
    <property type="entry name" value="TonB_sidphr_rcpt"/>
</dbReference>
<evidence type="ECO:0000259" key="18">
    <source>
        <dbReference type="Pfam" id="PF07715"/>
    </source>
</evidence>
<evidence type="ECO:0000256" key="13">
    <source>
        <dbReference type="ARBA" id="ARBA00023237"/>
    </source>
</evidence>
<evidence type="ECO:0000256" key="14">
    <source>
        <dbReference type="PROSITE-ProRule" id="PRU01360"/>
    </source>
</evidence>
<dbReference type="InterPro" id="IPR010917">
    <property type="entry name" value="TonB_rcpt_CS"/>
</dbReference>
<dbReference type="NCBIfam" id="TIGR01783">
    <property type="entry name" value="TonB-siderophor"/>
    <property type="match status" value="1"/>
</dbReference>
<evidence type="ECO:0000256" key="6">
    <source>
        <dbReference type="ARBA" id="ARBA00022692"/>
    </source>
</evidence>
<dbReference type="PANTHER" id="PTHR32552">
    <property type="entry name" value="FERRICHROME IRON RECEPTOR-RELATED"/>
    <property type="match status" value="1"/>
</dbReference>
<feature type="chain" id="PRO_5046426382" evidence="16">
    <location>
        <begin position="22"/>
        <end position="813"/>
    </location>
</feature>
<keyword evidence="8" id="KW-0408">Iron</keyword>
<reference evidence="19 20" key="1">
    <citation type="submission" date="2021-08" db="EMBL/GenBank/DDBJ databases">
        <title>The genome sequence of Chitinophaga sp. B61.</title>
        <authorList>
            <person name="Zhang X."/>
        </authorList>
    </citation>
    <scope>NUCLEOTIDE SEQUENCE [LARGE SCALE GENOMIC DNA]</scope>
    <source>
        <strain evidence="19 20">B61</strain>
    </source>
</reference>
<protein>
    <submittedName>
        <fullName evidence="19">TonB-dependent receptor</fullName>
    </submittedName>
</protein>
<dbReference type="Gene3D" id="2.40.170.20">
    <property type="entry name" value="TonB-dependent receptor, beta-barrel domain"/>
    <property type="match status" value="1"/>
</dbReference>
<keyword evidence="4 14" id="KW-1134">Transmembrane beta strand</keyword>
<evidence type="ECO:0000256" key="10">
    <source>
        <dbReference type="ARBA" id="ARBA00023077"/>
    </source>
</evidence>
<keyword evidence="12 19" id="KW-0675">Receptor</keyword>
<dbReference type="CDD" id="cd01347">
    <property type="entry name" value="ligand_gated_channel"/>
    <property type="match status" value="1"/>
</dbReference>
<keyword evidence="11 14" id="KW-0472">Membrane</keyword>
<keyword evidence="5" id="KW-0410">Iron transport</keyword>
<evidence type="ECO:0000256" key="8">
    <source>
        <dbReference type="ARBA" id="ARBA00023004"/>
    </source>
</evidence>
<dbReference type="InterPro" id="IPR036942">
    <property type="entry name" value="Beta-barrel_TonB_sf"/>
</dbReference>
<evidence type="ECO:0000259" key="17">
    <source>
        <dbReference type="Pfam" id="PF00593"/>
    </source>
</evidence>
<comment type="similarity">
    <text evidence="2 14 15">Belongs to the TonB-dependent receptor family.</text>
</comment>
<evidence type="ECO:0000256" key="5">
    <source>
        <dbReference type="ARBA" id="ARBA00022496"/>
    </source>
</evidence>
<evidence type="ECO:0000256" key="2">
    <source>
        <dbReference type="ARBA" id="ARBA00009810"/>
    </source>
</evidence>
<dbReference type="SUPFAM" id="SSF56935">
    <property type="entry name" value="Porins"/>
    <property type="match status" value="1"/>
</dbReference>
<evidence type="ECO:0000256" key="3">
    <source>
        <dbReference type="ARBA" id="ARBA00022448"/>
    </source>
</evidence>
<dbReference type="PROSITE" id="PS52016">
    <property type="entry name" value="TONB_DEPENDENT_REC_3"/>
    <property type="match status" value="1"/>
</dbReference>
<comment type="subcellular location">
    <subcellularLocation>
        <location evidence="1 14">Cell outer membrane</location>
        <topology evidence="1 14">Multi-pass membrane protein</topology>
    </subcellularLocation>
</comment>
<dbReference type="Proteomes" id="UP000812961">
    <property type="component" value="Unassembled WGS sequence"/>
</dbReference>
<dbReference type="Gene3D" id="2.170.130.10">
    <property type="entry name" value="TonB-dependent receptor, plug domain"/>
    <property type="match status" value="1"/>
</dbReference>
<dbReference type="InterPro" id="IPR000531">
    <property type="entry name" value="Beta-barrel_TonB"/>
</dbReference>
<evidence type="ECO:0000313" key="20">
    <source>
        <dbReference type="Proteomes" id="UP000812961"/>
    </source>
</evidence>
<evidence type="ECO:0000256" key="11">
    <source>
        <dbReference type="ARBA" id="ARBA00023136"/>
    </source>
</evidence>
<dbReference type="SUPFAM" id="SSF49452">
    <property type="entry name" value="Starch-binding domain-like"/>
    <property type="match status" value="1"/>
</dbReference>
<evidence type="ECO:0000256" key="9">
    <source>
        <dbReference type="ARBA" id="ARBA00023065"/>
    </source>
</evidence>
<evidence type="ECO:0000313" key="19">
    <source>
        <dbReference type="EMBL" id="MBW8683864.1"/>
    </source>
</evidence>
<dbReference type="InterPro" id="IPR012910">
    <property type="entry name" value="Plug_dom"/>
</dbReference>
<dbReference type="InterPro" id="IPR039426">
    <property type="entry name" value="TonB-dep_rcpt-like"/>
</dbReference>
<evidence type="ECO:0000256" key="1">
    <source>
        <dbReference type="ARBA" id="ARBA00004571"/>
    </source>
</evidence>
<sequence length="813" mass="89531">MRLLQTFLLMILAFSPCVLLAHNAEDGNGVIKGIVTTTDGKPAAMVTVMLKDTKKSAVTDESGAFLLNNIKPGNYTLLVRLVGHGVKEEMVVVTADNTTQLNITLQLSDIQLKEVEIATGRSKFAKKESDYVARLPIKNLENPQVYNVVSKELMQEQIVTNFDDAIKNTPGVNRLWSSTGRPGDGAGYFSMRGFAVQPTMINGVPGLTNGGIDPANVERIESIKGPSGTLFGSSFISFGGLLNIVTKRPYDSFGGEVSYTAGGFGLNRITADVNTPLNEDKSALLRLNAAYHNEGSFQDAGFKKSFFFAPSLSYKVNDKLSFLINTEIYSAESTNAMMLFLNRGRQLFARTPEELNMDFNRSYTSNDLTYKTPTLNLYGQATYKFSDKWSSQTNISRSVRKSNGYYSYVMLLDLGPTAETPPNDTLLSRFAYNQNSTTTTTNIQQNFIGDFRIGNLRNRLVFGLDFSDVSSVNNNSAYALFDFVNITRNDDPRYGQLNKAAVDANLAGQPVTKDGNSAQVYSAYVSDVLNITDALIAMASVRIDRFESKGYKDFTTNTTSDKYGQTAVSPKLGLVYQIVKDQVSVFGNYMNGFSNVAPGQRILPDYNNIFKPQQANQWEGGVKLDAFNHKLTLTASYYDLLVTNMTRQETVLRDGTSYNVTVQDGTQKSKGVEFDLIANPIPGLNIVAGYSYNDSKMVESDAHLKGRRPVSAGPANLANAWISYTFTQGKVKGLGLGFGGNYASENFISNTSYTGLFTLPSYTVLNASVFYNAKSYRLGVKLDNVANKEYFGGWSTLEKQMPRRLSANVTFRF</sequence>
<dbReference type="Pfam" id="PF00593">
    <property type="entry name" value="TonB_dep_Rec_b-barrel"/>
    <property type="match status" value="1"/>
</dbReference>
<gene>
    <name evidence="19" type="ORF">K1Y79_05915</name>
</gene>
<dbReference type="Pfam" id="PF07715">
    <property type="entry name" value="Plug"/>
    <property type="match status" value="1"/>
</dbReference>
<dbReference type="PROSITE" id="PS01156">
    <property type="entry name" value="TONB_DEPENDENT_REC_2"/>
    <property type="match status" value="1"/>
</dbReference>
<dbReference type="PANTHER" id="PTHR32552:SF68">
    <property type="entry name" value="FERRICHROME OUTER MEMBRANE TRANSPORTER_PHAGE RECEPTOR"/>
    <property type="match status" value="1"/>
</dbReference>
<dbReference type="Pfam" id="PF13715">
    <property type="entry name" value="CarbopepD_reg_2"/>
    <property type="match status" value="1"/>
</dbReference>
<feature type="domain" description="TonB-dependent receptor-like beta-barrel" evidence="17">
    <location>
        <begin position="360"/>
        <end position="785"/>
    </location>
</feature>
<evidence type="ECO:0000256" key="12">
    <source>
        <dbReference type="ARBA" id="ARBA00023170"/>
    </source>
</evidence>
<evidence type="ECO:0000256" key="4">
    <source>
        <dbReference type="ARBA" id="ARBA00022452"/>
    </source>
</evidence>